<sequence length="17" mass="2069">MKIPSSVVWLDLFQHRI</sequence>
<dbReference type="AlphaFoldDB" id="A0A2P2QBM3"/>
<dbReference type="EMBL" id="GGEC01083881">
    <property type="protein sequence ID" value="MBX64365.1"/>
    <property type="molecule type" value="Transcribed_RNA"/>
</dbReference>
<accession>A0A2P2QBM3</accession>
<organism evidence="1">
    <name type="scientific">Rhizophora mucronata</name>
    <name type="common">Asiatic mangrove</name>
    <dbReference type="NCBI Taxonomy" id="61149"/>
    <lineage>
        <taxon>Eukaryota</taxon>
        <taxon>Viridiplantae</taxon>
        <taxon>Streptophyta</taxon>
        <taxon>Embryophyta</taxon>
        <taxon>Tracheophyta</taxon>
        <taxon>Spermatophyta</taxon>
        <taxon>Magnoliopsida</taxon>
        <taxon>eudicotyledons</taxon>
        <taxon>Gunneridae</taxon>
        <taxon>Pentapetalae</taxon>
        <taxon>rosids</taxon>
        <taxon>fabids</taxon>
        <taxon>Malpighiales</taxon>
        <taxon>Rhizophoraceae</taxon>
        <taxon>Rhizophora</taxon>
    </lineage>
</organism>
<reference evidence="1" key="1">
    <citation type="submission" date="2018-02" db="EMBL/GenBank/DDBJ databases">
        <title>Rhizophora mucronata_Transcriptome.</title>
        <authorList>
            <person name="Meera S.P."/>
            <person name="Sreeshan A."/>
            <person name="Augustine A."/>
        </authorList>
    </citation>
    <scope>NUCLEOTIDE SEQUENCE</scope>
    <source>
        <tissue evidence="1">Leaf</tissue>
    </source>
</reference>
<protein>
    <submittedName>
        <fullName evidence="1">Uncharacterized protein</fullName>
    </submittedName>
</protein>
<name>A0A2P2QBM3_RHIMU</name>
<proteinExistence type="predicted"/>
<evidence type="ECO:0000313" key="1">
    <source>
        <dbReference type="EMBL" id="MBX64365.1"/>
    </source>
</evidence>